<evidence type="ECO:0000313" key="5">
    <source>
        <dbReference type="EMBL" id="WUV43209.1"/>
    </source>
</evidence>
<dbReference type="PANTHER" id="PTHR32097:SF4">
    <property type="entry name" value="GENERAL STRESS PROTEIN 16U"/>
    <property type="match status" value="1"/>
</dbReference>
<keyword evidence="6" id="KW-1185">Reference proteome</keyword>
<dbReference type="RefSeq" id="WP_329405758.1">
    <property type="nucleotide sequence ID" value="NZ_CP109441.1"/>
</dbReference>
<feature type="domain" description="vWA found in TerF C terminus" evidence="4">
    <location>
        <begin position="254"/>
        <end position="441"/>
    </location>
</feature>
<evidence type="ECO:0000259" key="3">
    <source>
        <dbReference type="Pfam" id="PF02342"/>
    </source>
</evidence>
<dbReference type="InterPro" id="IPR051324">
    <property type="entry name" value="Stress/Tellurium_Resist"/>
</dbReference>
<dbReference type="CDD" id="cd06974">
    <property type="entry name" value="TerD_like"/>
    <property type="match status" value="1"/>
</dbReference>
<dbReference type="EMBL" id="CP109441">
    <property type="protein sequence ID" value="WUV43209.1"/>
    <property type="molecule type" value="Genomic_DNA"/>
</dbReference>
<gene>
    <name evidence="5" type="ORF">OG563_28750</name>
</gene>
<dbReference type="InterPro" id="IPR003325">
    <property type="entry name" value="TerD"/>
</dbReference>
<dbReference type="Pfam" id="PF10138">
    <property type="entry name" value="vWA-TerF-like"/>
    <property type="match status" value="1"/>
</dbReference>
<evidence type="ECO:0000256" key="2">
    <source>
        <dbReference type="SAM" id="MobiDB-lite"/>
    </source>
</evidence>
<proteinExistence type="inferred from homology"/>
<feature type="region of interest" description="Disordered" evidence="2">
    <location>
        <begin position="199"/>
        <end position="220"/>
    </location>
</feature>
<evidence type="ECO:0000259" key="4">
    <source>
        <dbReference type="Pfam" id="PF10138"/>
    </source>
</evidence>
<dbReference type="InterPro" id="IPR019303">
    <property type="entry name" value="vWA_TerF_C"/>
</dbReference>
<feature type="domain" description="TerD" evidence="3">
    <location>
        <begin position="60"/>
        <end position="194"/>
    </location>
</feature>
<accession>A0ABZ1YJ16</accession>
<evidence type="ECO:0000256" key="1">
    <source>
        <dbReference type="ARBA" id="ARBA00008775"/>
    </source>
</evidence>
<dbReference type="Gene3D" id="2.60.60.30">
    <property type="entry name" value="sav2460 like domains"/>
    <property type="match status" value="1"/>
</dbReference>
<sequence length="442" mass="47518">MIVESSGVVAIWLVRVPRGDQVRHTTQDVERQGDPELNMSSLRKGENSPLIGESVVLSVTAHGLQVDVSALLLGIGGKVRSDEDLVFYNHPSHDGVTVSGHTVTAQLHKIPANVGSVVVVASADPLQPGAVFTAAPRLTVTQSSSKDLAFAPPDFTSGETVVVLAELYRRNDTWKVRAVGQGYSSGLAGLAADYGVDVEDDQQSTPTTPPSGPRRAVPPSHIELEKVRTRAPALLAPARQAGHALVDAGLEGRRAAVYLILDHDWHMEEMYESFAVQAFAERVLALSANLDDDGTVPVIFSSGSDPFLEELSLDNYRGRIGQLHTQVDWGWGNVAEAMRRAATHYQESGAADPAFVIIQVGDEPWDKAEVRTLLQNTAALGMFWIFVGFGRGKLAFYKNLNASTSATFGNVAFHDASKNPGSVPGEKFYAGLVDAFGAWLRQ</sequence>
<dbReference type="PANTHER" id="PTHR32097">
    <property type="entry name" value="CAMP-BINDING PROTEIN 1-RELATED"/>
    <property type="match status" value="1"/>
</dbReference>
<name>A0ABZ1YJ16_9NOCA</name>
<reference evidence="5" key="1">
    <citation type="submission" date="2022-10" db="EMBL/GenBank/DDBJ databases">
        <title>The complete genomes of actinobacterial strains from the NBC collection.</title>
        <authorList>
            <person name="Joergensen T.S."/>
            <person name="Alvarez Arevalo M."/>
            <person name="Sterndorff E.B."/>
            <person name="Faurdal D."/>
            <person name="Vuksanovic O."/>
            <person name="Mourched A.-S."/>
            <person name="Charusanti P."/>
            <person name="Shaw S."/>
            <person name="Blin K."/>
            <person name="Weber T."/>
        </authorList>
    </citation>
    <scope>NUCLEOTIDE SEQUENCE</scope>
    <source>
        <strain evidence="5">NBC_01482</strain>
    </source>
</reference>
<comment type="similarity">
    <text evidence="1">Belongs to the CAPAB/TerDEXZ family.</text>
</comment>
<protein>
    <submittedName>
        <fullName evidence="5">VWA domain-containing protein</fullName>
    </submittedName>
</protein>
<dbReference type="Proteomes" id="UP001432062">
    <property type="component" value="Chromosome"/>
</dbReference>
<organism evidence="5 6">
    <name type="scientific">Nocardia vinacea</name>
    <dbReference type="NCBI Taxonomy" id="96468"/>
    <lineage>
        <taxon>Bacteria</taxon>
        <taxon>Bacillati</taxon>
        <taxon>Actinomycetota</taxon>
        <taxon>Actinomycetes</taxon>
        <taxon>Mycobacteriales</taxon>
        <taxon>Nocardiaceae</taxon>
        <taxon>Nocardia</taxon>
    </lineage>
</organism>
<evidence type="ECO:0000313" key="6">
    <source>
        <dbReference type="Proteomes" id="UP001432062"/>
    </source>
</evidence>
<dbReference type="Pfam" id="PF02342">
    <property type="entry name" value="TerD"/>
    <property type="match status" value="1"/>
</dbReference>